<reference evidence="1" key="1">
    <citation type="submission" date="2024-05" db="EMBL/GenBank/DDBJ databases">
        <title>30 novel species of actinomycetes from the DSMZ collection.</title>
        <authorList>
            <person name="Nouioui I."/>
        </authorList>
    </citation>
    <scope>NUCLEOTIDE SEQUENCE</scope>
    <source>
        <strain evidence="1">DSM 40712</strain>
    </source>
</reference>
<evidence type="ECO:0000313" key="2">
    <source>
        <dbReference type="Proteomes" id="UP001180724"/>
    </source>
</evidence>
<comment type="caution">
    <text evidence="1">The sequence shown here is derived from an EMBL/GenBank/DDBJ whole genome shotgun (WGS) entry which is preliminary data.</text>
</comment>
<evidence type="ECO:0008006" key="3">
    <source>
        <dbReference type="Google" id="ProtNLM"/>
    </source>
</evidence>
<gene>
    <name evidence="1" type="ORF">RM812_40760</name>
</gene>
<proteinExistence type="predicted"/>
<evidence type="ECO:0000313" key="1">
    <source>
        <dbReference type="EMBL" id="MDT0616425.1"/>
    </source>
</evidence>
<name>A0ABU3B2S2_9ACTN</name>
<sequence length="153" mass="17149">MQLVWTLSGRGWADCTISDHQAEAEVTASYISTAPEDLLTAVARLVTGEAEARVQFEAEPTAFRWILYREGSDVWIRVLELADGSKHDNAGTEIWSSQQSIGTVARAVVRCFDDVARKYGESGYRGKWGEHFPHSELEALRAAWHKSHRLEST</sequence>
<keyword evidence="2" id="KW-1185">Reference proteome</keyword>
<organism evidence="1 2">
    <name type="scientific">Streptomyces lancefieldiae</name>
    <dbReference type="NCBI Taxonomy" id="3075520"/>
    <lineage>
        <taxon>Bacteria</taxon>
        <taxon>Bacillati</taxon>
        <taxon>Actinomycetota</taxon>
        <taxon>Actinomycetes</taxon>
        <taxon>Kitasatosporales</taxon>
        <taxon>Streptomycetaceae</taxon>
        <taxon>Streptomyces</taxon>
    </lineage>
</organism>
<accession>A0ABU3B2S2</accession>
<dbReference type="EMBL" id="JAVRFH010000142">
    <property type="protein sequence ID" value="MDT0616425.1"/>
    <property type="molecule type" value="Genomic_DNA"/>
</dbReference>
<dbReference type="RefSeq" id="WP_311585858.1">
    <property type="nucleotide sequence ID" value="NZ_JAVRFH010000142.1"/>
</dbReference>
<protein>
    <recommendedName>
        <fullName evidence="3">DUF4259 domain-containing protein</fullName>
    </recommendedName>
</protein>
<dbReference type="Proteomes" id="UP001180724">
    <property type="component" value="Unassembled WGS sequence"/>
</dbReference>